<dbReference type="InterPro" id="IPR036291">
    <property type="entry name" value="NAD(P)-bd_dom_sf"/>
</dbReference>
<dbReference type="PANTHER" id="PTHR48107">
    <property type="entry name" value="NADPH-DEPENDENT ALDEHYDE REDUCTASE-LIKE PROTEIN, CHLOROPLASTIC-RELATED"/>
    <property type="match status" value="1"/>
</dbReference>
<dbReference type="PROSITE" id="PS00061">
    <property type="entry name" value="ADH_SHORT"/>
    <property type="match status" value="1"/>
</dbReference>
<evidence type="ECO:0000313" key="4">
    <source>
        <dbReference type="Proteomes" id="UP000832097"/>
    </source>
</evidence>
<accession>A0ABY4C0U2</accession>
<dbReference type="Gene3D" id="3.40.50.720">
    <property type="entry name" value="NAD(P)-binding Rossmann-like Domain"/>
    <property type="match status" value="1"/>
</dbReference>
<dbReference type="PRINTS" id="PR00081">
    <property type="entry name" value="GDHRDH"/>
</dbReference>
<dbReference type="Proteomes" id="UP000832097">
    <property type="component" value="Chromosome"/>
</dbReference>
<proteinExistence type="inferred from homology"/>
<keyword evidence="2" id="KW-0560">Oxidoreductase</keyword>
<dbReference type="CDD" id="cd05233">
    <property type="entry name" value="SDR_c"/>
    <property type="match status" value="1"/>
</dbReference>
<organism evidence="3 4">
    <name type="scientific">Agromyces larvae</name>
    <dbReference type="NCBI Taxonomy" id="2929802"/>
    <lineage>
        <taxon>Bacteria</taxon>
        <taxon>Bacillati</taxon>
        <taxon>Actinomycetota</taxon>
        <taxon>Actinomycetes</taxon>
        <taxon>Micrococcales</taxon>
        <taxon>Microbacteriaceae</taxon>
        <taxon>Agromyces</taxon>
    </lineage>
</organism>
<reference evidence="3 4" key="1">
    <citation type="submission" date="2022-03" db="EMBL/GenBank/DDBJ databases">
        <title>Mucilaginibacter sp. isolated from the gut of Protaetia brevitarsis seulensis larvae.</title>
        <authorList>
            <person name="Won M."/>
            <person name="Kim S.-J."/>
            <person name="Kwon S.-W."/>
        </authorList>
    </citation>
    <scope>NUCLEOTIDE SEQUENCE [LARGE SCALE GENOMIC DNA]</scope>
    <source>
        <strain evidence="3 4">CFWR-12</strain>
    </source>
</reference>
<dbReference type="SUPFAM" id="SSF51735">
    <property type="entry name" value="NAD(P)-binding Rossmann-fold domains"/>
    <property type="match status" value="1"/>
</dbReference>
<gene>
    <name evidence="3" type="ORF">MTO99_04800</name>
</gene>
<name>A0ABY4C0U2_9MICO</name>
<dbReference type="InterPro" id="IPR002347">
    <property type="entry name" value="SDR_fam"/>
</dbReference>
<comment type="similarity">
    <text evidence="1">Belongs to the short-chain dehydrogenases/reductases (SDR) family.</text>
</comment>
<dbReference type="PANTHER" id="PTHR48107:SF7">
    <property type="entry name" value="RE15974P"/>
    <property type="match status" value="1"/>
</dbReference>
<evidence type="ECO:0000313" key="3">
    <source>
        <dbReference type="EMBL" id="UOE45102.1"/>
    </source>
</evidence>
<dbReference type="RefSeq" id="WP_243557452.1">
    <property type="nucleotide sequence ID" value="NZ_CP094528.1"/>
</dbReference>
<evidence type="ECO:0000256" key="2">
    <source>
        <dbReference type="ARBA" id="ARBA00023002"/>
    </source>
</evidence>
<keyword evidence="4" id="KW-1185">Reference proteome</keyword>
<sequence length="250" mass="25936">MTAPIALVTGVGRSNSIGHAIVLALAADGWDVAFTSWRAYEQRVPLGGDPANDPDRLVAAVQASGRRAVAFEADLSDPTVPDRLLADVGDALGSVGALVLSHAESVDSGILDTTPESFDRHFAVNTRAAWLLIRAFAGQVPPGGGRIVALTSDHIVGNVPYGASKGALDRIVIAAARELAPLGITANLVNPGPVDTGWMDEDTRAALAAHQPTGRLGTPDDAARLVRFLVSDDAHWVTGQLIKSDGGFSI</sequence>
<dbReference type="Pfam" id="PF13561">
    <property type="entry name" value="adh_short_C2"/>
    <property type="match status" value="1"/>
</dbReference>
<protein>
    <submittedName>
        <fullName evidence="3">SDR family oxidoreductase</fullName>
    </submittedName>
</protein>
<dbReference type="InterPro" id="IPR020904">
    <property type="entry name" value="Sc_DH/Rdtase_CS"/>
</dbReference>
<dbReference type="EMBL" id="CP094528">
    <property type="protein sequence ID" value="UOE45102.1"/>
    <property type="molecule type" value="Genomic_DNA"/>
</dbReference>
<evidence type="ECO:0000256" key="1">
    <source>
        <dbReference type="ARBA" id="ARBA00006484"/>
    </source>
</evidence>